<evidence type="ECO:0000313" key="5">
    <source>
        <dbReference type="EMBL" id="KAK9767398.1"/>
    </source>
</evidence>
<dbReference type="SUPFAM" id="SSF51045">
    <property type="entry name" value="WW domain"/>
    <property type="match status" value="1"/>
</dbReference>
<feature type="compositionally biased region" description="Polar residues" evidence="1">
    <location>
        <begin position="208"/>
        <end position="224"/>
    </location>
</feature>
<dbReference type="Gene3D" id="2.20.70.10">
    <property type="match status" value="1"/>
</dbReference>
<feature type="region of interest" description="Disordered" evidence="1">
    <location>
        <begin position="153"/>
        <end position="187"/>
    </location>
</feature>
<sequence>MSKILDSSYSNLLASKDTREFPSDISRFSPNEWIEIKDPQSTEIYYANPFTGDCAKTIPANALIHPNDPNGEWWELYDEQNDLNYYYNTLSCQTEWIRPEVGLIIPLAAIQNTAMGRRVSMVLANRSSLIIAENVIKAAEKDRKSGIYPLLNLNNSQHDANSDELKGTTSPQSNPKRQDGRWSVSTSITETSEIDVKRVSEISSRVLENSVTVQEPQTEMSQGLSSSDTPNFSSSNNAADIPTYAEKEQFVPPLVKNDSYTPATLPPQLLEEMNQFKIDGFAQKYFSVHKKGLFRRKISVEKLLQWSKDSLKQPLLVLNKSAQRDALKCFKIIQKIMGDRAHIRGFTPNKDTQWLLERAISLGELRDELYVQLCKQLTHNPNSQSLFNGWQLMCVFSVTFPPSKNFEKYMQSFIKAHFDIQQSKIDVLSKHAYNKLLKISKSGPRGKVLTSEEIEQAKESAFHPTAFGESLEYVMQLQAQTYPDLKIPRILLFLAESVLKLDGQKSEGIFRLSGDPEAATSLRLKIEKNQYDIQGIADPNVPSSLLKFWLRDLAEPLIPAEFYDLCIRHAEDSKESVKIVEQLPEINRVVVHFMLNFLQMFTTEEATKHTKMTVANLAMVFAPNFLRCPSENLNEIFEKTRHEQAFVKTLLEHMQPTPIIPLKSTL</sequence>
<dbReference type="PROSITE" id="PS51016">
    <property type="entry name" value="MYTH4"/>
    <property type="match status" value="1"/>
</dbReference>
<evidence type="ECO:0000259" key="2">
    <source>
        <dbReference type="PROSITE" id="PS50020"/>
    </source>
</evidence>
<organism evidence="5 6">
    <name type="scientific">Basidiobolus ranarum</name>
    <dbReference type="NCBI Taxonomy" id="34480"/>
    <lineage>
        <taxon>Eukaryota</taxon>
        <taxon>Fungi</taxon>
        <taxon>Fungi incertae sedis</taxon>
        <taxon>Zoopagomycota</taxon>
        <taxon>Entomophthoromycotina</taxon>
        <taxon>Basidiobolomycetes</taxon>
        <taxon>Basidiobolales</taxon>
        <taxon>Basidiobolaceae</taxon>
        <taxon>Basidiobolus</taxon>
    </lineage>
</organism>
<dbReference type="InterPro" id="IPR038185">
    <property type="entry name" value="MyTH4_dom_sf"/>
</dbReference>
<dbReference type="Gene3D" id="1.25.40.530">
    <property type="entry name" value="MyTH4 domain"/>
    <property type="match status" value="1"/>
</dbReference>
<reference evidence="5 6" key="1">
    <citation type="submission" date="2023-04" db="EMBL/GenBank/DDBJ databases">
        <title>Genome of Basidiobolus ranarum AG-B5.</title>
        <authorList>
            <person name="Stajich J.E."/>
            <person name="Carter-House D."/>
            <person name="Gryganskyi A."/>
        </authorList>
    </citation>
    <scope>NUCLEOTIDE SEQUENCE [LARGE SCALE GENOMIC DNA]</scope>
    <source>
        <strain evidence="5 6">AG-B5</strain>
    </source>
</reference>
<dbReference type="SMART" id="SM00139">
    <property type="entry name" value="MyTH4"/>
    <property type="match status" value="1"/>
</dbReference>
<dbReference type="SMART" id="SM00324">
    <property type="entry name" value="RhoGAP"/>
    <property type="match status" value="1"/>
</dbReference>
<feature type="domain" description="Rho-GAP" evidence="3">
    <location>
        <begin position="469"/>
        <end position="658"/>
    </location>
</feature>
<accession>A0ABR2X0V1</accession>
<comment type="caution">
    <text evidence="5">The sequence shown here is derived from an EMBL/GenBank/DDBJ whole genome shotgun (WGS) entry which is preliminary data.</text>
</comment>
<dbReference type="Pfam" id="PF00784">
    <property type="entry name" value="MyTH4"/>
    <property type="match status" value="1"/>
</dbReference>
<dbReference type="Gene3D" id="1.10.555.10">
    <property type="entry name" value="Rho GTPase activation protein"/>
    <property type="match status" value="1"/>
</dbReference>
<dbReference type="InterPro" id="IPR036020">
    <property type="entry name" value="WW_dom_sf"/>
</dbReference>
<dbReference type="Pfam" id="PF00620">
    <property type="entry name" value="RhoGAP"/>
    <property type="match status" value="1"/>
</dbReference>
<evidence type="ECO:0000256" key="1">
    <source>
        <dbReference type="SAM" id="MobiDB-lite"/>
    </source>
</evidence>
<evidence type="ECO:0008006" key="7">
    <source>
        <dbReference type="Google" id="ProtNLM"/>
    </source>
</evidence>
<feature type="compositionally biased region" description="Low complexity" evidence="1">
    <location>
        <begin position="225"/>
        <end position="237"/>
    </location>
</feature>
<dbReference type="SUPFAM" id="SSF48350">
    <property type="entry name" value="GTPase activation domain, GAP"/>
    <property type="match status" value="1"/>
</dbReference>
<gene>
    <name evidence="5" type="ORF">K7432_002844</name>
</gene>
<dbReference type="InterPro" id="IPR000857">
    <property type="entry name" value="MyTH4_dom"/>
</dbReference>
<keyword evidence="6" id="KW-1185">Reference proteome</keyword>
<feature type="region of interest" description="Disordered" evidence="1">
    <location>
        <begin position="208"/>
        <end position="238"/>
    </location>
</feature>
<dbReference type="InterPro" id="IPR000198">
    <property type="entry name" value="RhoGAP_dom"/>
</dbReference>
<dbReference type="PANTHER" id="PTHR45876">
    <property type="entry name" value="FI04035P"/>
    <property type="match status" value="1"/>
</dbReference>
<dbReference type="PANTHER" id="PTHR45876:SF8">
    <property type="entry name" value="FI04035P"/>
    <property type="match status" value="1"/>
</dbReference>
<protein>
    <recommendedName>
        <fullName evidence="7">RhoGAP-domain-containing protein</fullName>
    </recommendedName>
</protein>
<feature type="domain" description="WW" evidence="2">
    <location>
        <begin position="68"/>
        <end position="101"/>
    </location>
</feature>
<dbReference type="EMBL" id="JASJQH010000080">
    <property type="protein sequence ID" value="KAK9767398.1"/>
    <property type="molecule type" value="Genomic_DNA"/>
</dbReference>
<feature type="domain" description="MyTH4" evidence="4">
    <location>
        <begin position="306"/>
        <end position="458"/>
    </location>
</feature>
<dbReference type="PROSITE" id="PS50238">
    <property type="entry name" value="RHOGAP"/>
    <property type="match status" value="1"/>
</dbReference>
<evidence type="ECO:0000313" key="6">
    <source>
        <dbReference type="Proteomes" id="UP001479436"/>
    </source>
</evidence>
<name>A0ABR2X0V1_9FUNG</name>
<dbReference type="InterPro" id="IPR001202">
    <property type="entry name" value="WW_dom"/>
</dbReference>
<evidence type="ECO:0000259" key="3">
    <source>
        <dbReference type="PROSITE" id="PS50238"/>
    </source>
</evidence>
<dbReference type="PROSITE" id="PS50020">
    <property type="entry name" value="WW_DOMAIN_2"/>
    <property type="match status" value="1"/>
</dbReference>
<proteinExistence type="predicted"/>
<dbReference type="InterPro" id="IPR008936">
    <property type="entry name" value="Rho_GTPase_activation_prot"/>
</dbReference>
<evidence type="ECO:0000259" key="4">
    <source>
        <dbReference type="PROSITE" id="PS51016"/>
    </source>
</evidence>
<dbReference type="Proteomes" id="UP001479436">
    <property type="component" value="Unassembled WGS sequence"/>
</dbReference>